<dbReference type="Gramene" id="A01p29200.2_BraZ1">
    <property type="protein sequence ID" value="A01p29200.2_BraZ1.CDS"/>
    <property type="gene ID" value="A01g29200.2_BraZ1"/>
</dbReference>
<reference evidence="1 2" key="1">
    <citation type="submission" date="2021-07" db="EMBL/GenBank/DDBJ databases">
        <authorList>
            <consortium name="Genoscope - CEA"/>
            <person name="William W."/>
        </authorList>
    </citation>
    <scope>NUCLEOTIDE SEQUENCE [LARGE SCALE GENOMIC DNA]</scope>
</reference>
<gene>
    <name evidence="1" type="ORF">BRAPAZ1V2_A01P29200.2</name>
</gene>
<organism evidence="1 2">
    <name type="scientific">Brassica campestris</name>
    <name type="common">Field mustard</name>
    <dbReference type="NCBI Taxonomy" id="3711"/>
    <lineage>
        <taxon>Eukaryota</taxon>
        <taxon>Viridiplantae</taxon>
        <taxon>Streptophyta</taxon>
        <taxon>Embryophyta</taxon>
        <taxon>Tracheophyta</taxon>
        <taxon>Spermatophyta</taxon>
        <taxon>Magnoliopsida</taxon>
        <taxon>eudicotyledons</taxon>
        <taxon>Gunneridae</taxon>
        <taxon>Pentapetalae</taxon>
        <taxon>rosids</taxon>
        <taxon>malvids</taxon>
        <taxon>Brassicales</taxon>
        <taxon>Brassicaceae</taxon>
        <taxon>Brassiceae</taxon>
        <taxon>Brassica</taxon>
    </lineage>
</organism>
<dbReference type="Proteomes" id="UP000694005">
    <property type="component" value="Chromosome A01"/>
</dbReference>
<dbReference type="Gene3D" id="1.20.58.760">
    <property type="entry name" value="Peptidase M41"/>
    <property type="match status" value="1"/>
</dbReference>
<accession>A0A8D9GZA2</accession>
<dbReference type="AlphaFoldDB" id="A0A8D9GZA2"/>
<dbReference type="GO" id="GO:0006508">
    <property type="term" value="P:proteolysis"/>
    <property type="evidence" value="ECO:0007669"/>
    <property type="project" value="InterPro"/>
</dbReference>
<dbReference type="GO" id="GO:0005524">
    <property type="term" value="F:ATP binding"/>
    <property type="evidence" value="ECO:0007669"/>
    <property type="project" value="InterPro"/>
</dbReference>
<dbReference type="EMBL" id="LS974617">
    <property type="protein sequence ID" value="CAG7888844.1"/>
    <property type="molecule type" value="Genomic_DNA"/>
</dbReference>
<name>A0A8D9GZA2_BRACM</name>
<proteinExistence type="predicted"/>
<evidence type="ECO:0000313" key="1">
    <source>
        <dbReference type="EMBL" id="CAG7888844.1"/>
    </source>
</evidence>
<dbReference type="SUPFAM" id="SSF140990">
    <property type="entry name" value="FtsH protease domain-like"/>
    <property type="match status" value="1"/>
</dbReference>
<dbReference type="PANTHER" id="PTHR33471:SF4">
    <property type="entry name" value="T22H22.11 PROTEIN"/>
    <property type="match status" value="1"/>
</dbReference>
<dbReference type="PANTHER" id="PTHR33471">
    <property type="entry name" value="ATP-DEPENDENT ZINC METALLOPROTEASE-RELATED"/>
    <property type="match status" value="1"/>
</dbReference>
<dbReference type="InterPro" id="IPR037219">
    <property type="entry name" value="Peptidase_M41-like"/>
</dbReference>
<feature type="non-terminal residue" evidence="1">
    <location>
        <position position="1"/>
    </location>
</feature>
<dbReference type="GO" id="GO:0004222">
    <property type="term" value="F:metalloendopeptidase activity"/>
    <property type="evidence" value="ECO:0007669"/>
    <property type="project" value="InterPro"/>
</dbReference>
<sequence>QAYSSTICATSPSLPERQTNMSFTSHLQATNLMVVGAKSPVDRRRKALERVNKELSRGKYETALSLVKQLKGKHGCLSAFASAKLLPKKSPVLDTLGGLIDSVSRSFESVSAEANSVKKFQEHKAITSPSEEDWFAVVQHESGHFLVGYLLGVLPRRYEIPNLEAMRDNVTGRVEFVGFEFLKQVGAANQFMKDDVDLSVSQGYISSKTLNNFSCVILGGMVTEHMLFGYSEGFYSDVVKLNNVLQWRGFTEMEKAAHIRWAASNTVSLLHSYNEARVSLAKAMAKAKPIGACIEAIESAISRHYM</sequence>
<dbReference type="GO" id="GO:0004176">
    <property type="term" value="F:ATP-dependent peptidase activity"/>
    <property type="evidence" value="ECO:0007669"/>
    <property type="project" value="InterPro"/>
</dbReference>
<dbReference type="FunFam" id="1.20.58.760:FF:000009">
    <property type="entry name" value="Translation initiation factor 3 subunit I"/>
    <property type="match status" value="1"/>
</dbReference>
<evidence type="ECO:0000313" key="2">
    <source>
        <dbReference type="Proteomes" id="UP000694005"/>
    </source>
</evidence>
<protein>
    <submittedName>
        <fullName evidence="1">Uncharacterized protein</fullName>
    </submittedName>
</protein>